<dbReference type="Proteomes" id="UP001275867">
    <property type="component" value="Unassembled WGS sequence"/>
</dbReference>
<evidence type="ECO:0000313" key="4">
    <source>
        <dbReference type="Proteomes" id="UP000077280"/>
    </source>
</evidence>
<organism evidence="2 5">
    <name type="scientific">Pediococcus parvulus</name>
    <dbReference type="NCBI Taxonomy" id="54062"/>
    <lineage>
        <taxon>Bacteria</taxon>
        <taxon>Bacillati</taxon>
        <taxon>Bacillota</taxon>
        <taxon>Bacilli</taxon>
        <taxon>Lactobacillales</taxon>
        <taxon>Lactobacillaceae</taxon>
        <taxon>Pediococcus</taxon>
    </lineage>
</organism>
<sequence>MELYKIDQQEMKKIDGSNFELERGLQTLIENNLETVMGIKFVASEFVVDKYRLDTVGYDQDVNSFVIIEYKKSSKYSVIDQGFAYLNTLLNHKADFALKFNEQFQETKKIEDFDWTQIKIIFIAGSFTAYQTDAVNNPDLPIELFEAEKYKNNYVTLNQIQKKSKMAHFSHNKDKRRKKVTNADRGVQIDNAAELVAPTEEGLLTSSSETIRDLYQSIKDTLMEWDPSFEIKPTKSYIGFRLKHHNVIEILPLTKTLKIWINLSKGQLKDPENLFRDVSQVGHWGNGDYEITIKNDDQLEYILSLLKQGWQIHSKS</sequence>
<dbReference type="Proteomes" id="UP000077280">
    <property type="component" value="Unassembled WGS sequence"/>
</dbReference>
<dbReference type="EMBL" id="LXND01000043">
    <property type="protein sequence ID" value="OAD64147.1"/>
    <property type="molecule type" value="Genomic_DNA"/>
</dbReference>
<protein>
    <submittedName>
        <fullName evidence="2">Transporter</fullName>
    </submittedName>
</protein>
<name>A0AAP5WBS5_9LACO</name>
<dbReference type="EMBL" id="WERX01000018">
    <property type="protein sequence ID" value="MDV7694523.1"/>
    <property type="molecule type" value="Genomic_DNA"/>
</dbReference>
<dbReference type="InterPro" id="IPR011856">
    <property type="entry name" value="tRNA_endonuc-like_dom_sf"/>
</dbReference>
<feature type="domain" description="DUF5655" evidence="1">
    <location>
        <begin position="204"/>
        <end position="312"/>
    </location>
</feature>
<accession>A0AAP5WBS5</accession>
<keyword evidence="4" id="KW-1185">Reference proteome</keyword>
<evidence type="ECO:0000313" key="2">
    <source>
        <dbReference type="EMBL" id="MDV7694523.1"/>
    </source>
</evidence>
<dbReference type="InterPro" id="IPR043714">
    <property type="entry name" value="DUF5655"/>
</dbReference>
<gene>
    <name evidence="3" type="ORF">A7K95_06425</name>
    <name evidence="2" type="ORF">GA842_06465</name>
</gene>
<dbReference type="RefSeq" id="WP_068806341.1">
    <property type="nucleotide sequence ID" value="NZ_LXND01000043.1"/>
</dbReference>
<proteinExistence type="predicted"/>
<dbReference type="AlphaFoldDB" id="A0AAP5WBS5"/>
<dbReference type="Gene3D" id="3.40.1350.10">
    <property type="match status" value="1"/>
</dbReference>
<evidence type="ECO:0000259" key="1">
    <source>
        <dbReference type="Pfam" id="PF18899"/>
    </source>
</evidence>
<dbReference type="Pfam" id="PF18899">
    <property type="entry name" value="DUF5655"/>
    <property type="match status" value="1"/>
</dbReference>
<dbReference type="GO" id="GO:0003676">
    <property type="term" value="F:nucleic acid binding"/>
    <property type="evidence" value="ECO:0007669"/>
    <property type="project" value="InterPro"/>
</dbReference>
<evidence type="ECO:0000313" key="5">
    <source>
        <dbReference type="Proteomes" id="UP001275867"/>
    </source>
</evidence>
<evidence type="ECO:0000313" key="3">
    <source>
        <dbReference type="EMBL" id="OAD64147.1"/>
    </source>
</evidence>
<reference evidence="3 4" key="1">
    <citation type="submission" date="2016-05" db="EMBL/GenBank/DDBJ databases">
        <title>Draft genome sequence of Pediococcus parvulus 2.6, a probiotic beta-glucan producer strain.</title>
        <authorList>
            <person name="Mohedano M.L."/>
            <person name="Perez-Ramos A."/>
            <person name="Duenas M.T."/>
            <person name="Lamontanara A."/>
            <person name="Orru L."/>
            <person name="Spano G."/>
            <person name="Capozzi V."/>
            <person name="Lopez P."/>
        </authorList>
    </citation>
    <scope>NUCLEOTIDE SEQUENCE [LARGE SCALE GENOMIC DNA]</scope>
    <source>
        <strain evidence="3 4">2.6</strain>
    </source>
</reference>
<comment type="caution">
    <text evidence="2">The sequence shown here is derived from an EMBL/GenBank/DDBJ whole genome shotgun (WGS) entry which is preliminary data.</text>
</comment>
<reference evidence="2" key="2">
    <citation type="submission" date="2019-10" db="EMBL/GenBank/DDBJ databases">
        <title>Malate fermentation in French cider.</title>
        <authorList>
            <person name="Cousin F.J."/>
            <person name="Medina Fernandez S."/>
            <person name="Misery B."/>
            <person name="Laplace J.-M."/>
            <person name="Cretenet M."/>
        </authorList>
    </citation>
    <scope>NUCLEOTIDE SEQUENCE</scope>
    <source>
        <strain evidence="2">UCMA15901</strain>
    </source>
</reference>